<dbReference type="OrthoDB" id="3036176at2759"/>
<feature type="compositionally biased region" description="Basic and acidic residues" evidence="1">
    <location>
        <begin position="571"/>
        <end position="581"/>
    </location>
</feature>
<sequence length="740" mass="80973">MKALQEKYEAEQIKSLSLTSQNTSLVAAATAAIKTMPSEGQMHPQKDAIDASKTANSKKKGKGKKAQTMAIDKTTEEIIIHPRLDLKTIFKDLKSAPILRSSEESLFSSFSSFDQLACAFPTNPTLSQKTLLLSTTIRALKSLSRALKALLTSISSCSTSVASPSKPETVQTLNVLLTHLLYTCFSLLFPSTTAQVDSQILASQTDQKKSAKKNKNKEKTIAKKPDAPDSTFQKSDSNSVPIVEAQYSPDIRSLLEKLLDTLTGCILEPLLQAFASLSQTYVSSFFGPTTKSKNNFVPAPDIRPDVLSLFRSAFLYVSQLNVCFELPFSQTSDNSYVSGVRECLSLAAVRIMLRLFDCQNIRDGGPQLCYSVADPDEDRPLPPMVDFATPGNAHEQGFQRIPQSSIFSGVVKENGGRDKVKDSTLAGAASVKSKRLALRRNTRDDRLQKLARKDAVWYLCTILHILFENADFLSDVSGFELSESGARIIRNDDVTSNLGYFPCPVSLRVEPVTRGLPAPQKPHPSTGARLTSDENFISPSKPSAPPGIEASSSTHEALISQSSCRHLTTSTEDRETERYTEVSEAEASASSLALLRTGLLDSFEALLVLLRQCRPPLSSSHSLDSAKISQRQDIAEGTTVDETVQMKEGPFLVEPVIEKRNRSDQGPGEETREAPHVEPEKQGHQVKASAVEQGTEAGFDSNKTMDEVEYEMILGVVERYWECTLGLELGLGTKGESTQR</sequence>
<feature type="region of interest" description="Disordered" evidence="1">
    <location>
        <begin position="656"/>
        <end position="685"/>
    </location>
</feature>
<gene>
    <name evidence="2" type="ORF">BDP27DRAFT_1448339</name>
</gene>
<reference evidence="2" key="1">
    <citation type="submission" date="2020-11" db="EMBL/GenBank/DDBJ databases">
        <authorList>
            <consortium name="DOE Joint Genome Institute"/>
            <person name="Ahrendt S."/>
            <person name="Riley R."/>
            <person name="Andreopoulos W."/>
            <person name="Labutti K."/>
            <person name="Pangilinan J."/>
            <person name="Ruiz-Duenas F.J."/>
            <person name="Barrasa J.M."/>
            <person name="Sanchez-Garcia M."/>
            <person name="Camarero S."/>
            <person name="Miyauchi S."/>
            <person name="Serrano A."/>
            <person name="Linde D."/>
            <person name="Babiker R."/>
            <person name="Drula E."/>
            <person name="Ayuso-Fernandez I."/>
            <person name="Pacheco R."/>
            <person name="Padilla G."/>
            <person name="Ferreira P."/>
            <person name="Barriuso J."/>
            <person name="Kellner H."/>
            <person name="Castanera R."/>
            <person name="Alfaro M."/>
            <person name="Ramirez L."/>
            <person name="Pisabarro A.G."/>
            <person name="Kuo A."/>
            <person name="Tritt A."/>
            <person name="Lipzen A."/>
            <person name="He G."/>
            <person name="Yan M."/>
            <person name="Ng V."/>
            <person name="Cullen D."/>
            <person name="Martin F."/>
            <person name="Rosso M.-N."/>
            <person name="Henrissat B."/>
            <person name="Hibbett D."/>
            <person name="Martinez A.T."/>
            <person name="Grigoriev I.V."/>
        </authorList>
    </citation>
    <scope>NUCLEOTIDE SEQUENCE</scope>
    <source>
        <strain evidence="2">AH 40177</strain>
    </source>
</reference>
<name>A0A9P5PUY8_9AGAR</name>
<dbReference type="EMBL" id="JADNRY010000060">
    <property type="protein sequence ID" value="KAF9068465.1"/>
    <property type="molecule type" value="Genomic_DNA"/>
</dbReference>
<evidence type="ECO:0000313" key="2">
    <source>
        <dbReference type="EMBL" id="KAF9068465.1"/>
    </source>
</evidence>
<feature type="compositionally biased region" description="Polar residues" evidence="1">
    <location>
        <begin position="550"/>
        <end position="570"/>
    </location>
</feature>
<feature type="region of interest" description="Disordered" evidence="1">
    <location>
        <begin position="514"/>
        <end position="587"/>
    </location>
</feature>
<feature type="region of interest" description="Disordered" evidence="1">
    <location>
        <begin position="205"/>
        <end position="237"/>
    </location>
</feature>
<protein>
    <submittedName>
        <fullName evidence="2">Uncharacterized protein</fullName>
    </submittedName>
</protein>
<feature type="region of interest" description="Disordered" evidence="1">
    <location>
        <begin position="37"/>
        <end position="68"/>
    </location>
</feature>
<organism evidence="2 3">
    <name type="scientific">Rhodocollybia butyracea</name>
    <dbReference type="NCBI Taxonomy" id="206335"/>
    <lineage>
        <taxon>Eukaryota</taxon>
        <taxon>Fungi</taxon>
        <taxon>Dikarya</taxon>
        <taxon>Basidiomycota</taxon>
        <taxon>Agaricomycotina</taxon>
        <taxon>Agaricomycetes</taxon>
        <taxon>Agaricomycetidae</taxon>
        <taxon>Agaricales</taxon>
        <taxon>Marasmiineae</taxon>
        <taxon>Omphalotaceae</taxon>
        <taxon>Rhodocollybia</taxon>
    </lineage>
</organism>
<dbReference type="AlphaFoldDB" id="A0A9P5PUY8"/>
<feature type="compositionally biased region" description="Basic and acidic residues" evidence="1">
    <location>
        <begin position="656"/>
        <end position="683"/>
    </location>
</feature>
<dbReference type="Proteomes" id="UP000772434">
    <property type="component" value="Unassembled WGS sequence"/>
</dbReference>
<evidence type="ECO:0000256" key="1">
    <source>
        <dbReference type="SAM" id="MobiDB-lite"/>
    </source>
</evidence>
<feature type="compositionally biased region" description="Basic residues" evidence="1">
    <location>
        <begin position="56"/>
        <end position="65"/>
    </location>
</feature>
<comment type="caution">
    <text evidence="2">The sequence shown here is derived from an EMBL/GenBank/DDBJ whole genome shotgun (WGS) entry which is preliminary data.</text>
</comment>
<proteinExistence type="predicted"/>
<evidence type="ECO:0000313" key="3">
    <source>
        <dbReference type="Proteomes" id="UP000772434"/>
    </source>
</evidence>
<accession>A0A9P5PUY8</accession>
<feature type="compositionally biased region" description="Basic and acidic residues" evidence="1">
    <location>
        <begin position="217"/>
        <end position="227"/>
    </location>
</feature>
<keyword evidence="3" id="KW-1185">Reference proteome</keyword>